<dbReference type="Proteomes" id="UP000321306">
    <property type="component" value="Unassembled WGS sequence"/>
</dbReference>
<dbReference type="InterPro" id="IPR006597">
    <property type="entry name" value="Sel1-like"/>
</dbReference>
<dbReference type="SUPFAM" id="SSF81901">
    <property type="entry name" value="HCP-like"/>
    <property type="match status" value="2"/>
</dbReference>
<sequence>MKKMLISFALLLVSPALASDLACGNAIKSQDVQLTLQKCSTIKFNPGIEAVVRMVKTLPAPATYAEAFQAYVKVAESGNLQAKTDLYSLYTYGIGTTPDQNTGLVHLKQAADAGFPEAQVRLGEHHNVGSTPDYDLQKAFALYQKAADQGNFYAMSKLARGYNYGFIGEAANPEKAKQLWIKIAEGNDPIAIYEAAEAAWRGNFNGTSGIAVAAPFYEKSANLGYGEAADRLATRYLVEGQTAKALFWYEKAASLGNPSGIASVAYLISDSDAKVKKDLPRAFKLYQELALEGDRDSQFSLAEFYEKGKGTGKDLKQALFWYKKAADQGSEEAQDALKRLQ</sequence>
<feature type="chain" id="PRO_5022183124" description="Sel1 repeat family protein" evidence="1">
    <location>
        <begin position="19"/>
        <end position="341"/>
    </location>
</feature>
<dbReference type="EMBL" id="BJXB01000003">
    <property type="protein sequence ID" value="GEM45207.1"/>
    <property type="molecule type" value="Genomic_DNA"/>
</dbReference>
<proteinExistence type="predicted"/>
<gene>
    <name evidence="2" type="ORF">DC3_08420</name>
</gene>
<reference evidence="2 3" key="1">
    <citation type="submission" date="2019-07" db="EMBL/GenBank/DDBJ databases">
        <title>Whole genome shotgun sequence of Deinococcus cellulosilyticus NBRC 106333.</title>
        <authorList>
            <person name="Hosoyama A."/>
            <person name="Uohara A."/>
            <person name="Ohji S."/>
            <person name="Ichikawa N."/>
        </authorList>
    </citation>
    <scope>NUCLEOTIDE SEQUENCE [LARGE SCALE GENOMIC DNA]</scope>
    <source>
        <strain evidence="2 3">NBRC 106333</strain>
    </source>
</reference>
<keyword evidence="3" id="KW-1185">Reference proteome</keyword>
<evidence type="ECO:0008006" key="4">
    <source>
        <dbReference type="Google" id="ProtNLM"/>
    </source>
</evidence>
<evidence type="ECO:0000256" key="1">
    <source>
        <dbReference type="SAM" id="SignalP"/>
    </source>
</evidence>
<name>A0A511MYJ2_DEIC1</name>
<dbReference type="InterPro" id="IPR050767">
    <property type="entry name" value="Sel1_AlgK"/>
</dbReference>
<keyword evidence="1" id="KW-0732">Signal</keyword>
<dbReference type="PANTHER" id="PTHR11102">
    <property type="entry name" value="SEL-1-LIKE PROTEIN"/>
    <property type="match status" value="1"/>
</dbReference>
<dbReference type="SMART" id="SM00671">
    <property type="entry name" value="SEL1"/>
    <property type="match status" value="7"/>
</dbReference>
<dbReference type="InterPro" id="IPR011990">
    <property type="entry name" value="TPR-like_helical_dom_sf"/>
</dbReference>
<comment type="caution">
    <text evidence="2">The sequence shown here is derived from an EMBL/GenBank/DDBJ whole genome shotgun (WGS) entry which is preliminary data.</text>
</comment>
<dbReference type="PANTHER" id="PTHR11102:SF160">
    <property type="entry name" value="ERAD-ASSOCIATED E3 UBIQUITIN-PROTEIN LIGASE COMPONENT HRD3"/>
    <property type="match status" value="1"/>
</dbReference>
<dbReference type="Gene3D" id="1.25.40.10">
    <property type="entry name" value="Tetratricopeptide repeat domain"/>
    <property type="match status" value="2"/>
</dbReference>
<feature type="signal peptide" evidence="1">
    <location>
        <begin position="1"/>
        <end position="18"/>
    </location>
</feature>
<dbReference type="AlphaFoldDB" id="A0A511MYJ2"/>
<organism evidence="2 3">
    <name type="scientific">Deinococcus cellulosilyticus (strain DSM 18568 / NBRC 106333 / KACC 11606 / 5516J-15)</name>
    <dbReference type="NCBI Taxonomy" id="1223518"/>
    <lineage>
        <taxon>Bacteria</taxon>
        <taxon>Thermotogati</taxon>
        <taxon>Deinococcota</taxon>
        <taxon>Deinococci</taxon>
        <taxon>Deinococcales</taxon>
        <taxon>Deinococcaceae</taxon>
        <taxon>Deinococcus</taxon>
    </lineage>
</organism>
<evidence type="ECO:0000313" key="3">
    <source>
        <dbReference type="Proteomes" id="UP000321306"/>
    </source>
</evidence>
<dbReference type="Pfam" id="PF08238">
    <property type="entry name" value="Sel1"/>
    <property type="match status" value="6"/>
</dbReference>
<dbReference type="OrthoDB" id="9792653at2"/>
<accession>A0A511MYJ2</accession>
<protein>
    <recommendedName>
        <fullName evidence="4">Sel1 repeat family protein</fullName>
    </recommendedName>
</protein>
<evidence type="ECO:0000313" key="2">
    <source>
        <dbReference type="EMBL" id="GEM45207.1"/>
    </source>
</evidence>